<dbReference type="InterPro" id="IPR036691">
    <property type="entry name" value="Endo/exonu/phosph_ase_sf"/>
</dbReference>
<feature type="compositionally biased region" description="Basic residues" evidence="1">
    <location>
        <begin position="266"/>
        <end position="278"/>
    </location>
</feature>
<evidence type="ECO:0000259" key="2">
    <source>
        <dbReference type="Pfam" id="PF14529"/>
    </source>
</evidence>
<name>A0AAE1FXF1_PETCI</name>
<evidence type="ECO:0000256" key="1">
    <source>
        <dbReference type="SAM" id="MobiDB-lite"/>
    </source>
</evidence>
<feature type="compositionally biased region" description="Basic and acidic residues" evidence="1">
    <location>
        <begin position="353"/>
        <end position="367"/>
    </location>
</feature>
<dbReference type="InterPro" id="IPR005135">
    <property type="entry name" value="Endo/exonuclease/phosphatase"/>
</dbReference>
<evidence type="ECO:0000313" key="3">
    <source>
        <dbReference type="EMBL" id="KAK3882478.1"/>
    </source>
</evidence>
<dbReference type="EMBL" id="JAWQEG010001093">
    <property type="protein sequence ID" value="KAK3882478.1"/>
    <property type="molecule type" value="Genomic_DNA"/>
</dbReference>
<organism evidence="3 4">
    <name type="scientific">Petrolisthes cinctipes</name>
    <name type="common">Flat porcelain crab</name>
    <dbReference type="NCBI Taxonomy" id="88211"/>
    <lineage>
        <taxon>Eukaryota</taxon>
        <taxon>Metazoa</taxon>
        <taxon>Ecdysozoa</taxon>
        <taxon>Arthropoda</taxon>
        <taxon>Crustacea</taxon>
        <taxon>Multicrustacea</taxon>
        <taxon>Malacostraca</taxon>
        <taxon>Eumalacostraca</taxon>
        <taxon>Eucarida</taxon>
        <taxon>Decapoda</taxon>
        <taxon>Pleocyemata</taxon>
        <taxon>Anomura</taxon>
        <taxon>Galatheoidea</taxon>
        <taxon>Porcellanidae</taxon>
        <taxon>Petrolisthes</taxon>
    </lineage>
</organism>
<dbReference type="Gene3D" id="3.60.10.10">
    <property type="entry name" value="Endonuclease/exonuclease/phosphatase"/>
    <property type="match status" value="1"/>
</dbReference>
<feature type="region of interest" description="Disordered" evidence="1">
    <location>
        <begin position="311"/>
        <end position="330"/>
    </location>
</feature>
<protein>
    <recommendedName>
        <fullName evidence="2">Endonuclease/exonuclease/phosphatase domain-containing protein</fullName>
    </recommendedName>
</protein>
<feature type="compositionally biased region" description="Basic residues" evidence="1">
    <location>
        <begin position="368"/>
        <end position="381"/>
    </location>
</feature>
<comment type="caution">
    <text evidence="3">The sequence shown here is derived from an EMBL/GenBank/DDBJ whole genome shotgun (WGS) entry which is preliminary data.</text>
</comment>
<keyword evidence="4" id="KW-1185">Reference proteome</keyword>
<dbReference type="AlphaFoldDB" id="A0AAE1FXF1"/>
<feature type="region of interest" description="Disordered" evidence="1">
    <location>
        <begin position="335"/>
        <end position="383"/>
    </location>
</feature>
<dbReference type="Pfam" id="PF14529">
    <property type="entry name" value="Exo_endo_phos_2"/>
    <property type="match status" value="1"/>
</dbReference>
<sequence length="710" mass="82450">MARIKIKHKLDPNDRMAKQKLLEALANSNINICNLISTQDGSIVAVTATDNDADTLLNYNNVQELNKAGFDPILPPEVKSRRTVICQRVVELIYEHSKNDIENEIETKNDWAKVKNASKFPKIDRNQYTIKIEFEDVSMAAKAENDGIRLFNMSIANHQIKRENAHLMNAANPGSFQEHLDYLTKANNLPRLIGPQNPPSSDIINSILNNTIPRTHPNPQQSMMTEQQEEETEENSSLSESEEENNLKEEENLAQTRSTTSANNTQRRKKKNKNKRKKDNSQRTMTDAETKSKNNLQTQPRTTLQIHNLAHNTPTQPRTTPHPLNQHTSNKQETQDYGADYSESNTTQCATLEGKEERSCKHIPENRPRHHPHQQPRHTRQRTITPLAIQNTQKKHHKHAHRRRNTPVYMLADLNANHHFLGYRRTNTAGRQLYNLTLNRTIQHIGPHFPTYYSVNSNTTPDIILTNFRTHHNTHTAPGPLTTSDHIPIIFTISASPIQIPAMPRPSFKQANWARFKNEITENINSTEFPDPATLEEIDTEVEKWHETIKTATENNIPTTRHRTLPTPKHSHETNTIMIQFTALRTHAHIHGWTRQQYNRYRNLRERLQEALIRESNIQWTETIAQTAAEYKNAETFWRKIKTLSGQYNPYTYYLLDDRNERIYKDQDQEKLHREIWGNVFQNDEDEEENEEATNHIKEFLAENIDRTTP</sequence>
<dbReference type="Proteomes" id="UP001286313">
    <property type="component" value="Unassembled WGS sequence"/>
</dbReference>
<gene>
    <name evidence="3" type="ORF">Pcinc_013152</name>
</gene>
<evidence type="ECO:0000313" key="4">
    <source>
        <dbReference type="Proteomes" id="UP001286313"/>
    </source>
</evidence>
<dbReference type="SUPFAM" id="SSF56219">
    <property type="entry name" value="DNase I-like"/>
    <property type="match status" value="1"/>
</dbReference>
<feature type="domain" description="Endonuclease/exonuclease/phosphatase" evidence="2">
    <location>
        <begin position="388"/>
        <end position="490"/>
    </location>
</feature>
<feature type="compositionally biased region" description="Polar residues" evidence="1">
    <location>
        <begin position="253"/>
        <end position="265"/>
    </location>
</feature>
<dbReference type="GO" id="GO:0003824">
    <property type="term" value="F:catalytic activity"/>
    <property type="evidence" value="ECO:0007669"/>
    <property type="project" value="InterPro"/>
</dbReference>
<proteinExistence type="predicted"/>
<feature type="compositionally biased region" description="Acidic residues" evidence="1">
    <location>
        <begin position="227"/>
        <end position="244"/>
    </location>
</feature>
<feature type="compositionally biased region" description="Polar residues" evidence="1">
    <location>
        <begin position="199"/>
        <end position="219"/>
    </location>
</feature>
<feature type="region of interest" description="Disordered" evidence="1">
    <location>
        <begin position="191"/>
        <end position="300"/>
    </location>
</feature>
<accession>A0AAE1FXF1</accession>
<reference evidence="3" key="1">
    <citation type="submission" date="2023-10" db="EMBL/GenBank/DDBJ databases">
        <title>Genome assemblies of two species of porcelain crab, Petrolisthes cinctipes and Petrolisthes manimaculis (Anomura: Porcellanidae).</title>
        <authorList>
            <person name="Angst P."/>
        </authorList>
    </citation>
    <scope>NUCLEOTIDE SEQUENCE</scope>
    <source>
        <strain evidence="3">PB745_01</strain>
        <tissue evidence="3">Gill</tissue>
    </source>
</reference>